<accession>A0A090QNT7</accession>
<reference evidence="2 3" key="1">
    <citation type="journal article" date="2014" name="Genome Announc.">
        <title>Draft Genome Sequences of Two Vibrionaceae Species, Vibrio ponticus C121 and Photobacterium aphoticum C119, Isolated as Coral Reef Microbiota.</title>
        <authorList>
            <person name="Al-saari N."/>
            <person name="Meirelles P.M."/>
            <person name="Mino S."/>
            <person name="Suda W."/>
            <person name="Oshima K."/>
            <person name="Hattori M."/>
            <person name="Ohkuma M."/>
            <person name="Thompson F.L."/>
            <person name="Gomez-Gil B."/>
            <person name="Sawabe T."/>
            <person name="Sawabe T."/>
        </authorList>
    </citation>
    <scope>NUCLEOTIDE SEQUENCE [LARGE SCALE GENOMIC DNA]</scope>
    <source>
        <strain evidence="2 3">JCM 19237</strain>
    </source>
</reference>
<keyword evidence="1" id="KW-0472">Membrane</keyword>
<dbReference type="Proteomes" id="UP000029227">
    <property type="component" value="Unassembled WGS sequence"/>
</dbReference>
<dbReference type="AlphaFoldDB" id="A0A090QNT7"/>
<keyword evidence="1" id="KW-1133">Transmembrane helix</keyword>
<name>A0A090QNT7_9GAMM</name>
<keyword evidence="1" id="KW-0812">Transmembrane</keyword>
<evidence type="ECO:0000313" key="2">
    <source>
        <dbReference type="EMBL" id="GAL03469.1"/>
    </source>
</evidence>
<protein>
    <submittedName>
        <fullName evidence="2">Uncharacterized protein</fullName>
    </submittedName>
</protein>
<gene>
    <name evidence="2" type="ORF">JCM19237_6363</name>
</gene>
<proteinExistence type="predicted"/>
<dbReference type="EMBL" id="BBMN01000002">
    <property type="protein sequence ID" value="GAL03469.1"/>
    <property type="molecule type" value="Genomic_DNA"/>
</dbReference>
<feature type="transmembrane region" description="Helical" evidence="1">
    <location>
        <begin position="20"/>
        <end position="39"/>
    </location>
</feature>
<sequence>MEEDIISKPTPPSVLKSPPRPPYIAIKIIPTGFFVLLIISP</sequence>
<evidence type="ECO:0000256" key="1">
    <source>
        <dbReference type="SAM" id="Phobius"/>
    </source>
</evidence>
<organism evidence="2 3">
    <name type="scientific">Photobacterium aphoticum</name>
    <dbReference type="NCBI Taxonomy" id="754436"/>
    <lineage>
        <taxon>Bacteria</taxon>
        <taxon>Pseudomonadati</taxon>
        <taxon>Pseudomonadota</taxon>
        <taxon>Gammaproteobacteria</taxon>
        <taxon>Vibrionales</taxon>
        <taxon>Vibrionaceae</taxon>
        <taxon>Photobacterium</taxon>
    </lineage>
</organism>
<evidence type="ECO:0000313" key="3">
    <source>
        <dbReference type="Proteomes" id="UP000029227"/>
    </source>
</evidence>
<comment type="caution">
    <text evidence="2">The sequence shown here is derived from an EMBL/GenBank/DDBJ whole genome shotgun (WGS) entry which is preliminary data.</text>
</comment>
<dbReference type="STRING" id="754436.JCM19237_6363"/>